<dbReference type="EMBL" id="JAHESC010000021">
    <property type="protein sequence ID" value="MBT1687924.1"/>
    <property type="molecule type" value="Genomic_DNA"/>
</dbReference>
<reference evidence="1 2" key="1">
    <citation type="submission" date="2021-05" db="EMBL/GenBank/DDBJ databases">
        <title>A Polyphasic approach of four new species of the genus Ohtaekwangia: Ohtaekwangia histidinii sp. nov., Ohtaekwangia cretensis sp. nov., Ohtaekwangia indiensis sp. nov., Ohtaekwangia reichenbachii sp. nov. from diverse environment.</title>
        <authorList>
            <person name="Octaviana S."/>
        </authorList>
    </citation>
    <scope>NUCLEOTIDE SEQUENCE [LARGE SCALE GENOMIC DNA]</scope>
    <source>
        <strain evidence="1 2">PWU37</strain>
    </source>
</reference>
<protein>
    <submittedName>
        <fullName evidence="1">Uncharacterized protein</fullName>
    </submittedName>
</protein>
<sequence>MKTKIIILLAVSAVITLSFTFVTVRGKEAPQTVKTETHTRAAGLAPAGGFAMEDQAY</sequence>
<evidence type="ECO:0000313" key="1">
    <source>
        <dbReference type="EMBL" id="MBT1687924.1"/>
    </source>
</evidence>
<dbReference type="RefSeq" id="WP_254091152.1">
    <property type="nucleotide sequence ID" value="NZ_JAHESC010000021.1"/>
</dbReference>
<organism evidence="1 2">
    <name type="scientific">Dawidia soli</name>
    <dbReference type="NCBI Taxonomy" id="2782352"/>
    <lineage>
        <taxon>Bacteria</taxon>
        <taxon>Pseudomonadati</taxon>
        <taxon>Bacteroidota</taxon>
        <taxon>Cytophagia</taxon>
        <taxon>Cytophagales</taxon>
        <taxon>Chryseotaleaceae</taxon>
        <taxon>Dawidia</taxon>
    </lineage>
</organism>
<name>A0AAP2D9R9_9BACT</name>
<accession>A0AAP2D9R9</accession>
<gene>
    <name evidence="1" type="ORF">KK078_15245</name>
</gene>
<dbReference type="Proteomes" id="UP001319180">
    <property type="component" value="Unassembled WGS sequence"/>
</dbReference>
<evidence type="ECO:0000313" key="2">
    <source>
        <dbReference type="Proteomes" id="UP001319180"/>
    </source>
</evidence>
<comment type="caution">
    <text evidence="1">The sequence shown here is derived from an EMBL/GenBank/DDBJ whole genome shotgun (WGS) entry which is preliminary data.</text>
</comment>
<dbReference type="AlphaFoldDB" id="A0AAP2D9R9"/>
<proteinExistence type="predicted"/>
<keyword evidence="2" id="KW-1185">Reference proteome</keyword>